<dbReference type="RefSeq" id="XP_067522501.1">
    <property type="nucleotide sequence ID" value="XM_067666400.1"/>
</dbReference>
<dbReference type="GeneID" id="93618781"/>
<evidence type="ECO:0000313" key="1">
    <source>
        <dbReference type="EMBL" id="EIE87105.1"/>
    </source>
</evidence>
<dbReference type="EMBL" id="CH476740">
    <property type="protein sequence ID" value="EIE87105.1"/>
    <property type="molecule type" value="Genomic_DNA"/>
</dbReference>
<protein>
    <submittedName>
        <fullName evidence="1">Uncharacterized protein</fullName>
    </submittedName>
</protein>
<dbReference type="OrthoDB" id="2267458at2759"/>
<dbReference type="InParanoid" id="I1CF75"/>
<accession>I1CF75</accession>
<keyword evidence="2" id="KW-1185">Reference proteome</keyword>
<dbReference type="Proteomes" id="UP000009138">
    <property type="component" value="Unassembled WGS sequence"/>
</dbReference>
<sequence length="139" mass="16281">MNSSCNLYEYNPIYPSLQSRHSPMKKKDVEIDNSVYQLLAFYLNTDKLELPSFTHPKQRRSANRIYESRCRNWLGEVDQDPLERNTVFNSKRPLIKLDESVRTSKARYPKSVSFDETVTIIPQTDDEEDDVFVDAVETI</sequence>
<organism evidence="1 2">
    <name type="scientific">Rhizopus delemar (strain RA 99-880 / ATCC MYA-4621 / FGSC 9543 / NRRL 43880)</name>
    <name type="common">Mucormycosis agent</name>
    <name type="synonym">Rhizopus arrhizus var. delemar</name>
    <dbReference type="NCBI Taxonomy" id="246409"/>
    <lineage>
        <taxon>Eukaryota</taxon>
        <taxon>Fungi</taxon>
        <taxon>Fungi incertae sedis</taxon>
        <taxon>Mucoromycota</taxon>
        <taxon>Mucoromycotina</taxon>
        <taxon>Mucoromycetes</taxon>
        <taxon>Mucorales</taxon>
        <taxon>Mucorineae</taxon>
        <taxon>Rhizopodaceae</taxon>
        <taxon>Rhizopus</taxon>
    </lineage>
</organism>
<name>I1CF75_RHIO9</name>
<proteinExistence type="predicted"/>
<dbReference type="eggNOG" id="ENOG502RNZX">
    <property type="taxonomic scope" value="Eukaryota"/>
</dbReference>
<evidence type="ECO:0000313" key="2">
    <source>
        <dbReference type="Proteomes" id="UP000009138"/>
    </source>
</evidence>
<dbReference type="VEuPathDB" id="FungiDB:RO3G_11816"/>
<dbReference type="AlphaFoldDB" id="I1CF75"/>
<reference evidence="1 2" key="1">
    <citation type="journal article" date="2009" name="PLoS Genet.">
        <title>Genomic analysis of the basal lineage fungus Rhizopus oryzae reveals a whole-genome duplication.</title>
        <authorList>
            <person name="Ma L.-J."/>
            <person name="Ibrahim A.S."/>
            <person name="Skory C."/>
            <person name="Grabherr M.G."/>
            <person name="Burger G."/>
            <person name="Butler M."/>
            <person name="Elias M."/>
            <person name="Idnurm A."/>
            <person name="Lang B.F."/>
            <person name="Sone T."/>
            <person name="Abe A."/>
            <person name="Calvo S.E."/>
            <person name="Corrochano L.M."/>
            <person name="Engels R."/>
            <person name="Fu J."/>
            <person name="Hansberg W."/>
            <person name="Kim J.-M."/>
            <person name="Kodira C.D."/>
            <person name="Koehrsen M.J."/>
            <person name="Liu B."/>
            <person name="Miranda-Saavedra D."/>
            <person name="O'Leary S."/>
            <person name="Ortiz-Castellanos L."/>
            <person name="Poulter R."/>
            <person name="Rodriguez-Romero J."/>
            <person name="Ruiz-Herrera J."/>
            <person name="Shen Y.-Q."/>
            <person name="Zeng Q."/>
            <person name="Galagan J."/>
            <person name="Birren B.W."/>
            <person name="Cuomo C.A."/>
            <person name="Wickes B.L."/>
        </authorList>
    </citation>
    <scope>NUCLEOTIDE SEQUENCE [LARGE SCALE GENOMIC DNA]</scope>
    <source>
        <strain evidence="2">RA 99-880 / ATCC MYA-4621 / FGSC 9543 / NRRL 43880</strain>
    </source>
</reference>
<gene>
    <name evidence="1" type="ORF">RO3G_11816</name>
</gene>